<dbReference type="InterPro" id="IPR018062">
    <property type="entry name" value="HTH_AraC-typ_CS"/>
</dbReference>
<dbReference type="InterPro" id="IPR037923">
    <property type="entry name" value="HTH-like"/>
</dbReference>
<evidence type="ECO:0000313" key="7">
    <source>
        <dbReference type="Proteomes" id="UP000018211"/>
    </source>
</evidence>
<evidence type="ECO:0000256" key="3">
    <source>
        <dbReference type="ARBA" id="ARBA00023159"/>
    </source>
</evidence>
<dbReference type="Proteomes" id="UP000018211">
    <property type="component" value="Unassembled WGS sequence"/>
</dbReference>
<dbReference type="PRINTS" id="PR00032">
    <property type="entry name" value="HTHARAC"/>
</dbReference>
<comment type="caution">
    <text evidence="6">The sequence shown here is derived from an EMBL/GenBank/DDBJ whole genome shotgun (WGS) entry which is preliminary data.</text>
</comment>
<dbReference type="Gene3D" id="2.60.120.10">
    <property type="entry name" value="Jelly Rolls"/>
    <property type="match status" value="1"/>
</dbReference>
<accession>A0AAV2VUV1</accession>
<keyword evidence="1" id="KW-0805">Transcription regulation</keyword>
<dbReference type="InterPro" id="IPR014710">
    <property type="entry name" value="RmlC-like_jellyroll"/>
</dbReference>
<dbReference type="Gene3D" id="1.10.10.60">
    <property type="entry name" value="Homeodomain-like"/>
    <property type="match status" value="2"/>
</dbReference>
<dbReference type="SMART" id="SM00342">
    <property type="entry name" value="HTH_ARAC"/>
    <property type="match status" value="1"/>
</dbReference>
<dbReference type="EMBL" id="CAOF01000143">
    <property type="protein sequence ID" value="CCO48390.1"/>
    <property type="molecule type" value="Genomic_DNA"/>
</dbReference>
<gene>
    <name evidence="6" type="ORF">VIBNISOn1_500013</name>
</gene>
<dbReference type="PROSITE" id="PS01124">
    <property type="entry name" value="HTH_ARAC_FAMILY_2"/>
    <property type="match status" value="1"/>
</dbReference>
<evidence type="ECO:0000256" key="4">
    <source>
        <dbReference type="ARBA" id="ARBA00023163"/>
    </source>
</evidence>
<organism evidence="6 7">
    <name type="scientific">Vibrio nigripulchritudo SOn1</name>
    <dbReference type="NCBI Taxonomy" id="1238450"/>
    <lineage>
        <taxon>Bacteria</taxon>
        <taxon>Pseudomonadati</taxon>
        <taxon>Pseudomonadota</taxon>
        <taxon>Gammaproteobacteria</taxon>
        <taxon>Vibrionales</taxon>
        <taxon>Vibrionaceae</taxon>
        <taxon>Vibrio</taxon>
    </lineage>
</organism>
<dbReference type="SUPFAM" id="SSF46689">
    <property type="entry name" value="Homeodomain-like"/>
    <property type="match status" value="2"/>
</dbReference>
<dbReference type="Pfam" id="PF12833">
    <property type="entry name" value="HTH_18"/>
    <property type="match status" value="1"/>
</dbReference>
<keyword evidence="4" id="KW-0804">Transcription</keyword>
<name>A0AAV2VUV1_9VIBR</name>
<sequence length="301" mass="35166">MSTYEIKPYHRESLGEEPVWEFMAFDKESVAYTEHGVPHHRIKWHVHEQYELHLIVKTTGKAMIGNHVGPFSPGQLILVGPWLPHNWVSYLAEGETHKLRDMVVLFEPELIQRAAQIFPELSLFKRLIEQAKMGVEFLDVPMETSMEFMKSVRNTRGVEKLTNFLRFMDFLNEQKTRILSTLPPSEKKDSEVMHNKINLVLDYVMLNHEKTIRVKDVADLIDMTESYFSRFFHKSTGHRFTDFVNRIRIQRACIKLVESKESIANISQQVGFANLANFSRQFRRIKGLTPLAYRKKNSVDG</sequence>
<protein>
    <submittedName>
        <fullName evidence="6">Transcriptional Regulator, AraC family protein</fullName>
    </submittedName>
</protein>
<dbReference type="GO" id="GO:0043565">
    <property type="term" value="F:sequence-specific DNA binding"/>
    <property type="evidence" value="ECO:0007669"/>
    <property type="project" value="InterPro"/>
</dbReference>
<dbReference type="Pfam" id="PF02311">
    <property type="entry name" value="AraC_binding"/>
    <property type="match status" value="1"/>
</dbReference>
<dbReference type="InterPro" id="IPR009057">
    <property type="entry name" value="Homeodomain-like_sf"/>
</dbReference>
<evidence type="ECO:0000256" key="1">
    <source>
        <dbReference type="ARBA" id="ARBA00023015"/>
    </source>
</evidence>
<dbReference type="InterPro" id="IPR003313">
    <property type="entry name" value="AraC-bd"/>
</dbReference>
<evidence type="ECO:0000256" key="2">
    <source>
        <dbReference type="ARBA" id="ARBA00023125"/>
    </source>
</evidence>
<evidence type="ECO:0000259" key="5">
    <source>
        <dbReference type="PROSITE" id="PS01124"/>
    </source>
</evidence>
<dbReference type="SUPFAM" id="SSF51215">
    <property type="entry name" value="Regulatory protein AraC"/>
    <property type="match status" value="1"/>
</dbReference>
<keyword evidence="3" id="KW-0010">Activator</keyword>
<dbReference type="RefSeq" id="WP_004401247.1">
    <property type="nucleotide sequence ID" value="NZ_LK391965.1"/>
</dbReference>
<feature type="domain" description="HTH araC/xylS-type" evidence="5">
    <location>
        <begin position="198"/>
        <end position="296"/>
    </location>
</feature>
<dbReference type="GO" id="GO:0003700">
    <property type="term" value="F:DNA-binding transcription factor activity"/>
    <property type="evidence" value="ECO:0007669"/>
    <property type="project" value="InterPro"/>
</dbReference>
<dbReference type="CDD" id="cd06976">
    <property type="entry name" value="cupin_MtlR-like_N"/>
    <property type="match status" value="1"/>
</dbReference>
<proteinExistence type="predicted"/>
<reference evidence="6 7" key="1">
    <citation type="journal article" date="2013" name="ISME J.">
        <title>Comparative genomics of pathogenic lineages of Vibrio nigripulchritudo identifies virulence-associated traits.</title>
        <authorList>
            <person name="Goudenege D."/>
            <person name="Labreuche Y."/>
            <person name="Krin E."/>
            <person name="Ansquer D."/>
            <person name="Mangenot S."/>
            <person name="Calteau A."/>
            <person name="Medigue C."/>
            <person name="Mazel D."/>
            <person name="Polz M.F."/>
            <person name="Le Roux F."/>
        </authorList>
    </citation>
    <scope>NUCLEOTIDE SEQUENCE [LARGE SCALE GENOMIC DNA]</scope>
    <source>
        <strain evidence="6 7">SOn1</strain>
    </source>
</reference>
<dbReference type="PROSITE" id="PS00041">
    <property type="entry name" value="HTH_ARAC_FAMILY_1"/>
    <property type="match status" value="1"/>
</dbReference>
<keyword evidence="2" id="KW-0238">DNA-binding</keyword>
<dbReference type="PANTHER" id="PTHR43280">
    <property type="entry name" value="ARAC-FAMILY TRANSCRIPTIONAL REGULATOR"/>
    <property type="match status" value="1"/>
</dbReference>
<dbReference type="PANTHER" id="PTHR43280:SF27">
    <property type="entry name" value="TRANSCRIPTIONAL REGULATOR MTLR"/>
    <property type="match status" value="1"/>
</dbReference>
<dbReference type="AlphaFoldDB" id="A0AAV2VUV1"/>
<dbReference type="InterPro" id="IPR018060">
    <property type="entry name" value="HTH_AraC"/>
</dbReference>
<dbReference type="InterPro" id="IPR020449">
    <property type="entry name" value="Tscrpt_reg_AraC-type_HTH"/>
</dbReference>
<evidence type="ECO:0000313" key="6">
    <source>
        <dbReference type="EMBL" id="CCO48390.1"/>
    </source>
</evidence>